<evidence type="ECO:0000313" key="2">
    <source>
        <dbReference type="EMBL" id="QQP50293.1"/>
    </source>
</evidence>
<accession>A0A7T8HHR5</accession>
<keyword evidence="1" id="KW-1133">Transmembrane helix</keyword>
<name>A0A7T8HHR5_CALRO</name>
<dbReference type="OrthoDB" id="6367106at2759"/>
<evidence type="ECO:0000313" key="3">
    <source>
        <dbReference type="Proteomes" id="UP000595437"/>
    </source>
</evidence>
<dbReference type="Proteomes" id="UP000595437">
    <property type="component" value="Chromosome 7"/>
</dbReference>
<proteinExistence type="predicted"/>
<feature type="transmembrane region" description="Helical" evidence="1">
    <location>
        <begin position="24"/>
        <end position="43"/>
    </location>
</feature>
<keyword evidence="3" id="KW-1185">Reference proteome</keyword>
<dbReference type="EMBL" id="CP045896">
    <property type="protein sequence ID" value="QQP50293.1"/>
    <property type="molecule type" value="Genomic_DNA"/>
</dbReference>
<protein>
    <submittedName>
        <fullName evidence="2">Monocarboxylate transporter 10like</fullName>
    </submittedName>
</protein>
<keyword evidence="1" id="KW-0472">Membrane</keyword>
<sequence>MSTSVSLFISPFTIAVCRLKSTRLTAVLGGLITALGCLFTSFASQFHQLFFSYGAIM</sequence>
<keyword evidence="1" id="KW-0812">Transmembrane</keyword>
<feature type="non-terminal residue" evidence="2">
    <location>
        <position position="57"/>
    </location>
</feature>
<reference evidence="3" key="1">
    <citation type="submission" date="2021-01" db="EMBL/GenBank/DDBJ databases">
        <title>Caligus Genome Assembly.</title>
        <authorList>
            <person name="Gallardo-Escarate C."/>
        </authorList>
    </citation>
    <scope>NUCLEOTIDE SEQUENCE [LARGE SCALE GENOMIC DNA]</scope>
</reference>
<dbReference type="AlphaFoldDB" id="A0A7T8HHR5"/>
<organism evidence="2 3">
    <name type="scientific">Caligus rogercresseyi</name>
    <name type="common">Sea louse</name>
    <dbReference type="NCBI Taxonomy" id="217165"/>
    <lineage>
        <taxon>Eukaryota</taxon>
        <taxon>Metazoa</taxon>
        <taxon>Ecdysozoa</taxon>
        <taxon>Arthropoda</taxon>
        <taxon>Crustacea</taxon>
        <taxon>Multicrustacea</taxon>
        <taxon>Hexanauplia</taxon>
        <taxon>Copepoda</taxon>
        <taxon>Siphonostomatoida</taxon>
        <taxon>Caligidae</taxon>
        <taxon>Caligus</taxon>
    </lineage>
</organism>
<gene>
    <name evidence="2" type="ORF">FKW44_011248</name>
</gene>
<evidence type="ECO:0000256" key="1">
    <source>
        <dbReference type="SAM" id="Phobius"/>
    </source>
</evidence>